<dbReference type="HOGENOM" id="CLU_2091051_0_0_1"/>
<dbReference type="PANTHER" id="PTHR24075:SF0">
    <property type="entry name" value="TRANSLOCATION PROTEIN SEC63 HOMOLOG"/>
    <property type="match status" value="1"/>
</dbReference>
<feature type="non-terminal residue" evidence="2">
    <location>
        <position position="1"/>
    </location>
</feature>
<name>S1SMC6_THECC</name>
<evidence type="ECO:0000313" key="2">
    <source>
        <dbReference type="EMBL" id="EOY20314.1"/>
    </source>
</evidence>
<feature type="transmembrane region" description="Helical" evidence="1">
    <location>
        <begin position="35"/>
        <end position="53"/>
    </location>
</feature>
<sequence>ARAKPGPGAEEACSLDMRQLYLQTHPKKKNKKIKTSFFLIYQILTNFSCAQLICSLQRNSLGSGGILLLGIVGVCILLPLVLTVIYLSRSAKYTGNYVMHQTLSAYYYFMKPSLAPR</sequence>
<keyword evidence="3" id="KW-1185">Reference proteome</keyword>
<proteinExistence type="predicted"/>
<dbReference type="InParanoid" id="S1SMC6"/>
<organism evidence="2 3">
    <name type="scientific">Theobroma cacao</name>
    <name type="common">Cacao</name>
    <name type="synonym">Cocoa</name>
    <dbReference type="NCBI Taxonomy" id="3641"/>
    <lineage>
        <taxon>Eukaryota</taxon>
        <taxon>Viridiplantae</taxon>
        <taxon>Streptophyta</taxon>
        <taxon>Embryophyta</taxon>
        <taxon>Tracheophyta</taxon>
        <taxon>Spermatophyta</taxon>
        <taxon>Magnoliopsida</taxon>
        <taxon>eudicotyledons</taxon>
        <taxon>Gunneridae</taxon>
        <taxon>Pentapetalae</taxon>
        <taxon>rosids</taxon>
        <taxon>malvids</taxon>
        <taxon>Malvales</taxon>
        <taxon>Malvaceae</taxon>
        <taxon>Byttnerioideae</taxon>
        <taxon>Theobroma</taxon>
    </lineage>
</organism>
<dbReference type="EMBL" id="KE133030">
    <property type="protein sequence ID" value="EOY20314.1"/>
    <property type="molecule type" value="Genomic_DNA"/>
</dbReference>
<evidence type="ECO:0000313" key="3">
    <source>
        <dbReference type="Proteomes" id="UP000026915"/>
    </source>
</evidence>
<reference evidence="2 3" key="1">
    <citation type="journal article" date="2013" name="Genome Biol.">
        <title>The genome sequence of the most widely cultivated cacao type and its use to identify candidate genes regulating pod color.</title>
        <authorList>
            <person name="Motamayor J.C."/>
            <person name="Mockaitis K."/>
            <person name="Schmutz J."/>
            <person name="Haiminen N."/>
            <person name="Iii D.L."/>
            <person name="Cornejo O."/>
            <person name="Findley S.D."/>
            <person name="Zheng P."/>
            <person name="Utro F."/>
            <person name="Royaert S."/>
            <person name="Saski C."/>
            <person name="Jenkins J."/>
            <person name="Podicheti R."/>
            <person name="Zhao M."/>
            <person name="Scheffler B.E."/>
            <person name="Stack J.C."/>
            <person name="Feltus F.A."/>
            <person name="Mustiga G.M."/>
            <person name="Amores F."/>
            <person name="Phillips W."/>
            <person name="Marelli J.P."/>
            <person name="May G.D."/>
            <person name="Shapiro H."/>
            <person name="Ma J."/>
            <person name="Bustamante C.D."/>
            <person name="Schnell R.J."/>
            <person name="Main D."/>
            <person name="Gilbert D."/>
            <person name="Parida L."/>
            <person name="Kuhn D.N."/>
        </authorList>
    </citation>
    <scope>NUCLEOTIDE SEQUENCE [LARGE SCALE GENOMIC DNA]</scope>
    <source>
        <strain evidence="3">cv. Matina 1-6</strain>
    </source>
</reference>
<feature type="non-terminal residue" evidence="2">
    <location>
        <position position="117"/>
    </location>
</feature>
<keyword evidence="1" id="KW-0472">Membrane</keyword>
<evidence type="ECO:0000256" key="1">
    <source>
        <dbReference type="SAM" id="Phobius"/>
    </source>
</evidence>
<dbReference type="AlphaFoldDB" id="S1SMC6"/>
<dbReference type="eggNOG" id="KOG0721">
    <property type="taxonomic scope" value="Eukaryota"/>
</dbReference>
<keyword evidence="1" id="KW-0812">Transmembrane</keyword>
<dbReference type="STRING" id="3641.S1SMC6"/>
<keyword evidence="1" id="KW-1133">Transmembrane helix</keyword>
<feature type="transmembrane region" description="Helical" evidence="1">
    <location>
        <begin position="65"/>
        <end position="87"/>
    </location>
</feature>
<gene>
    <name evidence="2" type="ORF">TCM_046213</name>
</gene>
<protein>
    <submittedName>
        <fullName evidence="2">DnaJ / Sec63 Brl domains-containing protein, putative</fullName>
    </submittedName>
</protein>
<accession>S1SMC6</accession>
<dbReference type="PANTHER" id="PTHR24075">
    <property type="entry name" value="SEC63 DOMAIN-CONTAINING"/>
    <property type="match status" value="1"/>
</dbReference>
<dbReference type="Proteomes" id="UP000026915">
    <property type="component" value="Unassembled WGS sequence"/>
</dbReference>
<dbReference type="Gramene" id="EOY20314">
    <property type="protein sequence ID" value="EOY20314"/>
    <property type="gene ID" value="TCM_046213"/>
</dbReference>